<reference evidence="2 3" key="1">
    <citation type="submission" date="2023-05" db="EMBL/GenBank/DDBJ databases">
        <title>B98-5 Cell Line De Novo Hybrid Assembly: An Optical Mapping Approach.</title>
        <authorList>
            <person name="Kananen K."/>
            <person name="Auerbach J.A."/>
            <person name="Kautto E."/>
            <person name="Blachly J.S."/>
        </authorList>
    </citation>
    <scope>NUCLEOTIDE SEQUENCE [LARGE SCALE GENOMIC DNA]</scope>
    <source>
        <strain evidence="2">B95-8</strain>
        <tissue evidence="2">Cell line</tissue>
    </source>
</reference>
<feature type="compositionally biased region" description="Polar residues" evidence="1">
    <location>
        <begin position="137"/>
        <end position="154"/>
    </location>
</feature>
<evidence type="ECO:0000313" key="3">
    <source>
        <dbReference type="Proteomes" id="UP001266305"/>
    </source>
</evidence>
<evidence type="ECO:0000313" key="2">
    <source>
        <dbReference type="EMBL" id="KAK2089882.1"/>
    </source>
</evidence>
<protein>
    <submittedName>
        <fullName evidence="2">Uncharacterized protein</fullName>
    </submittedName>
</protein>
<name>A0ABQ9TYJ5_SAGOE</name>
<feature type="compositionally biased region" description="Polar residues" evidence="1">
    <location>
        <begin position="215"/>
        <end position="239"/>
    </location>
</feature>
<keyword evidence="3" id="KW-1185">Reference proteome</keyword>
<feature type="region of interest" description="Disordered" evidence="1">
    <location>
        <begin position="209"/>
        <end position="239"/>
    </location>
</feature>
<accession>A0ABQ9TYJ5</accession>
<feature type="region of interest" description="Disordered" evidence="1">
    <location>
        <begin position="21"/>
        <end position="40"/>
    </location>
</feature>
<dbReference type="Proteomes" id="UP001266305">
    <property type="component" value="Unassembled WGS sequence"/>
</dbReference>
<sequence>MGIDSIYLSKCQGLGATADHRHTETASAQPGNHRHSHPRTRDCLQRSAATGHCAAALPHPSPHEDPKSAPRTGCSIYEHLRRVRPGFGLSLLCKAFLKQIPATLGAQPCPSQPSRPKQSRKERSLRGRASAIPGELGSTQATVRGNSSNLSLNPSRAPRNLRADWRGLWLCKASSEEQLLNMNEAPEFHAGLTHPADTIASETARCWRSGAPRRQSGTAPPASSRSQLLSFLQPQPTNC</sequence>
<comment type="caution">
    <text evidence="2">The sequence shown here is derived from an EMBL/GenBank/DDBJ whole genome shotgun (WGS) entry which is preliminary data.</text>
</comment>
<organism evidence="2 3">
    <name type="scientific">Saguinus oedipus</name>
    <name type="common">Cotton-top tamarin</name>
    <name type="synonym">Oedipomidas oedipus</name>
    <dbReference type="NCBI Taxonomy" id="9490"/>
    <lineage>
        <taxon>Eukaryota</taxon>
        <taxon>Metazoa</taxon>
        <taxon>Chordata</taxon>
        <taxon>Craniata</taxon>
        <taxon>Vertebrata</taxon>
        <taxon>Euteleostomi</taxon>
        <taxon>Mammalia</taxon>
        <taxon>Eutheria</taxon>
        <taxon>Euarchontoglires</taxon>
        <taxon>Primates</taxon>
        <taxon>Haplorrhini</taxon>
        <taxon>Platyrrhini</taxon>
        <taxon>Cebidae</taxon>
        <taxon>Callitrichinae</taxon>
        <taxon>Saguinus</taxon>
    </lineage>
</organism>
<evidence type="ECO:0000256" key="1">
    <source>
        <dbReference type="SAM" id="MobiDB-lite"/>
    </source>
</evidence>
<gene>
    <name evidence="2" type="ORF">P7K49_032548</name>
</gene>
<feature type="region of interest" description="Disordered" evidence="1">
    <location>
        <begin position="104"/>
        <end position="157"/>
    </location>
</feature>
<proteinExistence type="predicted"/>
<dbReference type="EMBL" id="JASSZA010000018">
    <property type="protein sequence ID" value="KAK2089882.1"/>
    <property type="molecule type" value="Genomic_DNA"/>
</dbReference>